<feature type="compositionally biased region" description="Pro residues" evidence="1">
    <location>
        <begin position="103"/>
        <end position="128"/>
    </location>
</feature>
<sequence length="464" mass="50660">MPSLRPGDGVAAPPIAHLAVDEAGDEELASPASRSLRWLSRCRGPRLHRLSGEEHEGLEATANRQRSLRQVCRLCAAASSLIIAGVTLISYGLSPSEARRPGPSIPPPPPPHPPPPLHPPPPYPPPVHSTPMPPPSVCAYRTSLMTNLHAFYPPRWCKALGANATLCALAYVGFESDGITRCTAAACSVLQRCAVNATTGCVLSRELTFCALPPSAPRPPATPPFPPAPLPALVPSVPIEQILHDRFMLGRPSNSLRDAGVLVHMLDGLEKSLEQPWLPCPSEKWCYAFSDRMSFSLINARLPFYFGLKYSVGFLASPEKADLLCSWFTDYGTMDKTCDPPGVRDDCLPGCWVGAPNWCSGLPSSPVWDCAWPPELTKQMLENDLNRLGRGRRLGAAYNELILSWHSLVRDLPDSIEAVVFSEWGSEDLARRAHRRFVEAFPYSSAPLLFMDLANTDKVFSVVH</sequence>
<evidence type="ECO:0000256" key="1">
    <source>
        <dbReference type="SAM" id="MobiDB-lite"/>
    </source>
</evidence>
<accession>A0AB34JZ20</accession>
<comment type="caution">
    <text evidence="2">The sequence shown here is derived from an EMBL/GenBank/DDBJ whole genome shotgun (WGS) entry which is preliminary data.</text>
</comment>
<reference evidence="2 3" key="1">
    <citation type="journal article" date="2024" name="Science">
        <title>Giant polyketide synthase enzymes in the biosynthesis of giant marine polyether toxins.</title>
        <authorList>
            <person name="Fallon T.R."/>
            <person name="Shende V.V."/>
            <person name="Wierzbicki I.H."/>
            <person name="Pendleton A.L."/>
            <person name="Watervoot N.F."/>
            <person name="Auber R.P."/>
            <person name="Gonzalez D.J."/>
            <person name="Wisecaver J.H."/>
            <person name="Moore B.S."/>
        </authorList>
    </citation>
    <scope>NUCLEOTIDE SEQUENCE [LARGE SCALE GENOMIC DNA]</scope>
    <source>
        <strain evidence="2 3">12B1</strain>
    </source>
</reference>
<evidence type="ECO:0000313" key="3">
    <source>
        <dbReference type="Proteomes" id="UP001515480"/>
    </source>
</evidence>
<name>A0AB34JZ20_PRYPA</name>
<protein>
    <recommendedName>
        <fullName evidence="4">Protein xylosyltransferase</fullName>
    </recommendedName>
</protein>
<dbReference type="AlphaFoldDB" id="A0AB34JZ20"/>
<proteinExistence type="predicted"/>
<feature type="region of interest" description="Disordered" evidence="1">
    <location>
        <begin position="97"/>
        <end position="128"/>
    </location>
</feature>
<dbReference type="EMBL" id="JBGBPQ010000003">
    <property type="protein sequence ID" value="KAL1526258.1"/>
    <property type="molecule type" value="Genomic_DNA"/>
</dbReference>
<keyword evidence="3" id="KW-1185">Reference proteome</keyword>
<organism evidence="2 3">
    <name type="scientific">Prymnesium parvum</name>
    <name type="common">Toxic golden alga</name>
    <dbReference type="NCBI Taxonomy" id="97485"/>
    <lineage>
        <taxon>Eukaryota</taxon>
        <taxon>Haptista</taxon>
        <taxon>Haptophyta</taxon>
        <taxon>Prymnesiophyceae</taxon>
        <taxon>Prymnesiales</taxon>
        <taxon>Prymnesiaceae</taxon>
        <taxon>Prymnesium</taxon>
    </lineage>
</organism>
<evidence type="ECO:0008006" key="4">
    <source>
        <dbReference type="Google" id="ProtNLM"/>
    </source>
</evidence>
<evidence type="ECO:0000313" key="2">
    <source>
        <dbReference type="EMBL" id="KAL1526258.1"/>
    </source>
</evidence>
<dbReference type="Proteomes" id="UP001515480">
    <property type="component" value="Unassembled WGS sequence"/>
</dbReference>
<gene>
    <name evidence="2" type="ORF">AB1Y20_014978</name>
</gene>